<evidence type="ECO:0000313" key="2">
    <source>
        <dbReference type="EMBL" id="KAF2750560.1"/>
    </source>
</evidence>
<sequence>MILGIITCIILLLLSSSRQTRNTWKRVRAVLDSCILTHNITWYQVPSIQRRVFIYFLGPTVSARQIFHLATGTDDGLRQQVRETISSPCFFSGECDDEQHHHCPFFY</sequence>
<evidence type="ECO:0000256" key="1">
    <source>
        <dbReference type="SAM" id="SignalP"/>
    </source>
</evidence>
<keyword evidence="3" id="KW-1185">Reference proteome</keyword>
<dbReference type="EMBL" id="MU006563">
    <property type="protein sequence ID" value="KAF2750560.1"/>
    <property type="molecule type" value="Genomic_DNA"/>
</dbReference>
<accession>A0A6A6VLX6</accession>
<reference evidence="2" key="1">
    <citation type="journal article" date="2020" name="Stud. Mycol.">
        <title>101 Dothideomycetes genomes: a test case for predicting lifestyles and emergence of pathogens.</title>
        <authorList>
            <person name="Haridas S."/>
            <person name="Albert R."/>
            <person name="Binder M."/>
            <person name="Bloem J."/>
            <person name="Labutti K."/>
            <person name="Salamov A."/>
            <person name="Andreopoulos B."/>
            <person name="Baker S."/>
            <person name="Barry K."/>
            <person name="Bills G."/>
            <person name="Bluhm B."/>
            <person name="Cannon C."/>
            <person name="Castanera R."/>
            <person name="Culley D."/>
            <person name="Daum C."/>
            <person name="Ezra D."/>
            <person name="Gonzalez J."/>
            <person name="Henrissat B."/>
            <person name="Kuo A."/>
            <person name="Liang C."/>
            <person name="Lipzen A."/>
            <person name="Lutzoni F."/>
            <person name="Magnuson J."/>
            <person name="Mondo S."/>
            <person name="Nolan M."/>
            <person name="Ohm R."/>
            <person name="Pangilinan J."/>
            <person name="Park H.-J."/>
            <person name="Ramirez L."/>
            <person name="Alfaro M."/>
            <person name="Sun H."/>
            <person name="Tritt A."/>
            <person name="Yoshinaga Y."/>
            <person name="Zwiers L.-H."/>
            <person name="Turgeon B."/>
            <person name="Goodwin S."/>
            <person name="Spatafora J."/>
            <person name="Crous P."/>
            <person name="Grigoriev I."/>
        </authorList>
    </citation>
    <scope>NUCLEOTIDE SEQUENCE</scope>
    <source>
        <strain evidence="2">CBS 119925</strain>
    </source>
</reference>
<proteinExistence type="predicted"/>
<gene>
    <name evidence="2" type="ORF">M011DRAFT_174214</name>
</gene>
<feature type="chain" id="PRO_5025426971" description="Secreted protein" evidence="1">
    <location>
        <begin position="18"/>
        <end position="107"/>
    </location>
</feature>
<keyword evidence="1" id="KW-0732">Signal</keyword>
<organism evidence="2 3">
    <name type="scientific">Sporormia fimetaria CBS 119925</name>
    <dbReference type="NCBI Taxonomy" id="1340428"/>
    <lineage>
        <taxon>Eukaryota</taxon>
        <taxon>Fungi</taxon>
        <taxon>Dikarya</taxon>
        <taxon>Ascomycota</taxon>
        <taxon>Pezizomycotina</taxon>
        <taxon>Dothideomycetes</taxon>
        <taxon>Pleosporomycetidae</taxon>
        <taxon>Pleosporales</taxon>
        <taxon>Sporormiaceae</taxon>
        <taxon>Sporormia</taxon>
    </lineage>
</organism>
<evidence type="ECO:0000313" key="3">
    <source>
        <dbReference type="Proteomes" id="UP000799440"/>
    </source>
</evidence>
<feature type="signal peptide" evidence="1">
    <location>
        <begin position="1"/>
        <end position="17"/>
    </location>
</feature>
<protein>
    <recommendedName>
        <fullName evidence="4">Secreted protein</fullName>
    </recommendedName>
</protein>
<dbReference type="AlphaFoldDB" id="A0A6A6VLX6"/>
<dbReference type="Proteomes" id="UP000799440">
    <property type="component" value="Unassembled WGS sequence"/>
</dbReference>
<evidence type="ECO:0008006" key="4">
    <source>
        <dbReference type="Google" id="ProtNLM"/>
    </source>
</evidence>
<name>A0A6A6VLX6_9PLEO</name>